<dbReference type="GO" id="GO:0000978">
    <property type="term" value="F:RNA polymerase II cis-regulatory region sequence-specific DNA binding"/>
    <property type="evidence" value="ECO:0007669"/>
    <property type="project" value="TreeGrafter"/>
</dbReference>
<keyword evidence="13" id="KW-1185">Reference proteome</keyword>
<feature type="compositionally biased region" description="Polar residues" evidence="10">
    <location>
        <begin position="402"/>
        <end position="413"/>
    </location>
</feature>
<dbReference type="Gene3D" id="3.30.50.10">
    <property type="entry name" value="Erythroid Transcription Factor GATA-1, subunit A"/>
    <property type="match status" value="1"/>
</dbReference>
<keyword evidence="6" id="KW-0238">DNA-binding</keyword>
<proteinExistence type="predicted"/>
<dbReference type="GO" id="GO:0035259">
    <property type="term" value="F:nuclear glucocorticoid receptor binding"/>
    <property type="evidence" value="ECO:0007669"/>
    <property type="project" value="TreeGrafter"/>
</dbReference>
<evidence type="ECO:0000259" key="12">
    <source>
        <dbReference type="PROSITE" id="PS51843"/>
    </source>
</evidence>
<accession>A0A914BUU5</accession>
<dbReference type="InterPro" id="IPR003070">
    <property type="entry name" value="NR4A1-3"/>
</dbReference>
<dbReference type="InterPro" id="IPR035500">
    <property type="entry name" value="NHR-like_dom_sf"/>
</dbReference>
<dbReference type="AlphaFoldDB" id="A0A914BUU5"/>
<evidence type="ECO:0000256" key="3">
    <source>
        <dbReference type="ARBA" id="ARBA00022771"/>
    </source>
</evidence>
<dbReference type="PANTHER" id="PTHR24085">
    <property type="entry name" value="NUCLEAR HORMONE RECEPTOR"/>
    <property type="match status" value="1"/>
</dbReference>
<dbReference type="Proteomes" id="UP000887540">
    <property type="component" value="Unplaced"/>
</dbReference>
<dbReference type="PRINTS" id="PR00047">
    <property type="entry name" value="STROIDFINGER"/>
</dbReference>
<feature type="region of interest" description="Disordered" evidence="10">
    <location>
        <begin position="656"/>
        <end position="684"/>
    </location>
</feature>
<dbReference type="PANTHER" id="PTHR24085:SF4">
    <property type="entry name" value="NUCLEAR HORMONE RECEPTOR HR38-RELATED"/>
    <property type="match status" value="1"/>
</dbReference>
<dbReference type="InterPro" id="IPR000536">
    <property type="entry name" value="Nucl_hrmn_rcpt_lig-bd"/>
</dbReference>
<dbReference type="FunFam" id="3.30.50.10:FF:000116">
    <property type="entry name" value="Nuclear receptor subfamily 4, group A, member 1"/>
    <property type="match status" value="1"/>
</dbReference>
<dbReference type="PROSITE" id="PS00031">
    <property type="entry name" value="NUCLEAR_REC_DBD_1"/>
    <property type="match status" value="1"/>
</dbReference>
<evidence type="ECO:0000256" key="9">
    <source>
        <dbReference type="ARBA" id="ARBA00023242"/>
    </source>
</evidence>
<reference evidence="14" key="1">
    <citation type="submission" date="2022-11" db="UniProtKB">
        <authorList>
            <consortium name="WormBaseParasite"/>
        </authorList>
    </citation>
    <scope>IDENTIFICATION</scope>
</reference>
<keyword evidence="8" id="KW-0675">Receptor</keyword>
<evidence type="ECO:0000256" key="8">
    <source>
        <dbReference type="ARBA" id="ARBA00023170"/>
    </source>
</evidence>
<dbReference type="GO" id="GO:0071376">
    <property type="term" value="P:cellular response to corticotropin-releasing hormone stimulus"/>
    <property type="evidence" value="ECO:0007669"/>
    <property type="project" value="TreeGrafter"/>
</dbReference>
<dbReference type="GO" id="GO:0005634">
    <property type="term" value="C:nucleus"/>
    <property type="evidence" value="ECO:0007669"/>
    <property type="project" value="UniProtKB-SubCell"/>
</dbReference>
<evidence type="ECO:0000256" key="10">
    <source>
        <dbReference type="SAM" id="MobiDB-lite"/>
    </source>
</evidence>
<evidence type="ECO:0000313" key="13">
    <source>
        <dbReference type="Proteomes" id="UP000887540"/>
    </source>
</evidence>
<keyword evidence="9" id="KW-0539">Nucleus</keyword>
<evidence type="ECO:0000256" key="5">
    <source>
        <dbReference type="ARBA" id="ARBA00023015"/>
    </source>
</evidence>
<feature type="domain" description="NR LBD" evidence="12">
    <location>
        <begin position="417"/>
        <end position="652"/>
    </location>
</feature>
<evidence type="ECO:0000256" key="6">
    <source>
        <dbReference type="ARBA" id="ARBA00023125"/>
    </source>
</evidence>
<evidence type="ECO:0000259" key="11">
    <source>
        <dbReference type="PROSITE" id="PS51030"/>
    </source>
</evidence>
<feature type="compositionally biased region" description="Polar residues" evidence="10">
    <location>
        <begin position="22"/>
        <end position="39"/>
    </location>
</feature>
<evidence type="ECO:0000256" key="7">
    <source>
        <dbReference type="ARBA" id="ARBA00023163"/>
    </source>
</evidence>
<keyword evidence="4" id="KW-0862">Zinc</keyword>
<dbReference type="GO" id="GO:0005667">
    <property type="term" value="C:transcription regulator complex"/>
    <property type="evidence" value="ECO:0007669"/>
    <property type="project" value="TreeGrafter"/>
</dbReference>
<evidence type="ECO:0000256" key="1">
    <source>
        <dbReference type="ARBA" id="ARBA00004123"/>
    </source>
</evidence>
<protein>
    <submittedName>
        <fullName evidence="14">Uncharacterized protein</fullName>
    </submittedName>
</protein>
<keyword evidence="7" id="KW-0804">Transcription</keyword>
<keyword evidence="5" id="KW-0805">Transcription regulation</keyword>
<dbReference type="Pfam" id="PF00105">
    <property type="entry name" value="zf-C4"/>
    <property type="match status" value="1"/>
</dbReference>
<sequence length="698" mass="75589">MTERGESTDSLEARQAPLAIVSTESVAGTSTTPHTSQAGSIEPPQLMEDKASTSGQQPSLQNPPYPFGQLNLRQIKEEIENSQAIHSSLQLPANPSSIAELSAEMQQYLRSAQQQMPSYQAPMLFGPGFNFTQAGSVQQPSTMDQFMQPQSFKTHPFGSSAATATVLATATPFDYSPLFGTSTSGGNTISSFYQQQGQSGSSGIGLPSAGSHLVTTSLDSRRGSHGTTSSGSTNSHTGTPSPLSHNNPHHSAGSVFAAASSFRSCFDSNPFSLVHGANLMHIAGAGSSDMPSSSGLQMQTSIVTSSSSACDDQKLCAVCNDHAICQHYGARTCEGCKGFFKRTVQKKAQYVCAGNKNCPIDKRYRSRCQYCRFQKCIAVGMVKEVVRYGVLSGRRGRLPSKAKTSAGSQLNDQPPSPPLPILTIIAKAFADTRSNNPLMTTSDKNFTVSEMMEILEAEIMSIFNFIQKIPDMVDIKSDQQTLLWWSFFPLFALKQAYRITELNLVEATFIFENGQVAKLSSIPAEFRSLFEEIHKVAQQFRNLVEWDLASFTALLVLQYLGVSEEGPRPNLVDQHSVDRLHSTIINALKDHCCNVATPQPSKLAKIVAQVSQFSNFRTLGVLCLELVRKSGQKLRDLLAEIYHSCYDVREAVGESSADQEGQSQVGQTGSVADQADLPASSGTTAEKDVCNKAHILRI</sequence>
<dbReference type="SUPFAM" id="SSF48508">
    <property type="entry name" value="Nuclear receptor ligand-binding domain"/>
    <property type="match status" value="1"/>
</dbReference>
<feature type="region of interest" description="Disordered" evidence="10">
    <location>
        <begin position="190"/>
        <end position="250"/>
    </location>
</feature>
<feature type="compositionally biased region" description="Low complexity" evidence="10">
    <location>
        <begin position="190"/>
        <end position="205"/>
    </location>
</feature>
<feature type="compositionally biased region" description="Polar residues" evidence="10">
    <location>
        <begin position="656"/>
        <end position="671"/>
    </location>
</feature>
<dbReference type="GO" id="GO:0004879">
    <property type="term" value="F:nuclear receptor activity"/>
    <property type="evidence" value="ECO:0007669"/>
    <property type="project" value="InterPro"/>
</dbReference>
<feature type="compositionally biased region" description="Low complexity" evidence="10">
    <location>
        <begin position="225"/>
        <end position="242"/>
    </location>
</feature>
<dbReference type="SMART" id="SM00399">
    <property type="entry name" value="ZnF_C4"/>
    <property type="match status" value="1"/>
</dbReference>
<name>A0A914BUU5_9BILA</name>
<dbReference type="WBParaSite" id="ACRNAN_Path_1050.g4027.t1">
    <property type="protein sequence ID" value="ACRNAN_Path_1050.g4027.t1"/>
    <property type="gene ID" value="ACRNAN_Path_1050.g4027"/>
</dbReference>
<dbReference type="PRINTS" id="PR01284">
    <property type="entry name" value="NUCLEARECPTR"/>
</dbReference>
<feature type="domain" description="Nuclear receptor" evidence="11">
    <location>
        <begin position="313"/>
        <end position="388"/>
    </location>
</feature>
<dbReference type="PROSITE" id="PS51843">
    <property type="entry name" value="NR_LBD"/>
    <property type="match status" value="1"/>
</dbReference>
<comment type="subcellular location">
    <subcellularLocation>
        <location evidence="1">Nucleus</location>
    </subcellularLocation>
</comment>
<evidence type="ECO:0000313" key="14">
    <source>
        <dbReference type="WBParaSite" id="ACRNAN_Path_1050.g4027.t1"/>
    </source>
</evidence>
<dbReference type="SUPFAM" id="SSF57716">
    <property type="entry name" value="Glucocorticoid receptor-like (DNA-binding domain)"/>
    <property type="match status" value="1"/>
</dbReference>
<dbReference type="CDD" id="cd06969">
    <property type="entry name" value="NR_DBD_NGFI-B"/>
    <property type="match status" value="1"/>
</dbReference>
<feature type="region of interest" description="Disordered" evidence="10">
    <location>
        <begin position="1"/>
        <end position="63"/>
    </location>
</feature>
<evidence type="ECO:0000256" key="2">
    <source>
        <dbReference type="ARBA" id="ARBA00022723"/>
    </source>
</evidence>
<dbReference type="PROSITE" id="PS51030">
    <property type="entry name" value="NUCLEAR_REC_DBD_2"/>
    <property type="match status" value="1"/>
</dbReference>
<feature type="region of interest" description="Disordered" evidence="10">
    <location>
        <begin position="397"/>
        <end position="417"/>
    </location>
</feature>
<evidence type="ECO:0000256" key="4">
    <source>
        <dbReference type="ARBA" id="ARBA00022833"/>
    </source>
</evidence>
<dbReference type="InterPro" id="IPR001628">
    <property type="entry name" value="Znf_hrmn_rcpt"/>
</dbReference>
<dbReference type="Gene3D" id="1.10.565.10">
    <property type="entry name" value="Retinoid X Receptor"/>
    <property type="match status" value="1"/>
</dbReference>
<dbReference type="GO" id="GO:0008270">
    <property type="term" value="F:zinc ion binding"/>
    <property type="evidence" value="ECO:0007669"/>
    <property type="project" value="UniProtKB-KW"/>
</dbReference>
<keyword evidence="2" id="KW-0479">Metal-binding</keyword>
<organism evidence="13 14">
    <name type="scientific">Acrobeloides nanus</name>
    <dbReference type="NCBI Taxonomy" id="290746"/>
    <lineage>
        <taxon>Eukaryota</taxon>
        <taxon>Metazoa</taxon>
        <taxon>Ecdysozoa</taxon>
        <taxon>Nematoda</taxon>
        <taxon>Chromadorea</taxon>
        <taxon>Rhabditida</taxon>
        <taxon>Tylenchina</taxon>
        <taxon>Cephalobomorpha</taxon>
        <taxon>Cephaloboidea</taxon>
        <taxon>Cephalobidae</taxon>
        <taxon>Acrobeloides</taxon>
    </lineage>
</organism>
<dbReference type="InterPro" id="IPR013088">
    <property type="entry name" value="Znf_NHR/GATA"/>
</dbReference>
<keyword evidence="3" id="KW-0863">Zinc-finger</keyword>